<gene>
    <name evidence="1" type="ORF">TcWFU_003592</name>
</gene>
<evidence type="ECO:0000313" key="1">
    <source>
        <dbReference type="EMBL" id="KAL5104653.1"/>
    </source>
</evidence>
<reference evidence="1 2" key="1">
    <citation type="journal article" date="2022" name="Front. Cell. Infect. Microbiol.">
        <title>The Genomes of Two Strains of Taenia crassiceps the Animal Model for the Study of Human Cysticercosis.</title>
        <authorList>
            <person name="Bobes R.J."/>
            <person name="Estrada K."/>
            <person name="Rios-Valencia D.G."/>
            <person name="Calderon-Gallegos A."/>
            <person name="de la Torre P."/>
            <person name="Carrero J.C."/>
            <person name="Sanchez-Flores A."/>
            <person name="Laclette J.P."/>
        </authorList>
    </citation>
    <scope>NUCLEOTIDE SEQUENCE [LARGE SCALE GENOMIC DNA]</scope>
    <source>
        <strain evidence="1">WFUcys</strain>
    </source>
</reference>
<sequence>MIPIMTLTNYYSELEVIKLELKKLNHGDLDFTAHREHCGWTSSTSGKGNCEEQKHRLKKFPVNHKGVFNSDAKCHKARGKASVFVPQNGVDDYMINYRHQKQIGRRRIGPEDSQSQA</sequence>
<comment type="caution">
    <text evidence="1">The sequence shown here is derived from an EMBL/GenBank/DDBJ whole genome shotgun (WGS) entry which is preliminary data.</text>
</comment>
<evidence type="ECO:0000313" key="2">
    <source>
        <dbReference type="Proteomes" id="UP001651158"/>
    </source>
</evidence>
<accession>A0ABR4Q541</accession>
<proteinExistence type="predicted"/>
<dbReference type="EMBL" id="JAKROA010000011">
    <property type="protein sequence ID" value="KAL5104653.1"/>
    <property type="molecule type" value="Genomic_DNA"/>
</dbReference>
<dbReference type="Proteomes" id="UP001651158">
    <property type="component" value="Unassembled WGS sequence"/>
</dbReference>
<keyword evidence="2" id="KW-1185">Reference proteome</keyword>
<name>A0ABR4Q541_9CEST</name>
<protein>
    <submittedName>
        <fullName evidence="1">Uncharacterized protein</fullName>
    </submittedName>
</protein>
<organism evidence="1 2">
    <name type="scientific">Taenia crassiceps</name>
    <dbReference type="NCBI Taxonomy" id="6207"/>
    <lineage>
        <taxon>Eukaryota</taxon>
        <taxon>Metazoa</taxon>
        <taxon>Spiralia</taxon>
        <taxon>Lophotrochozoa</taxon>
        <taxon>Platyhelminthes</taxon>
        <taxon>Cestoda</taxon>
        <taxon>Eucestoda</taxon>
        <taxon>Cyclophyllidea</taxon>
        <taxon>Taeniidae</taxon>
        <taxon>Taenia</taxon>
    </lineage>
</organism>